<dbReference type="KEGG" id="cpi:Cpin_2658"/>
<feature type="domain" description="Thioredoxin" evidence="2">
    <location>
        <begin position="272"/>
        <end position="423"/>
    </location>
</feature>
<proteinExistence type="predicted"/>
<evidence type="ECO:0000259" key="2">
    <source>
        <dbReference type="PROSITE" id="PS51352"/>
    </source>
</evidence>
<dbReference type="EMBL" id="CP001699">
    <property type="protein sequence ID" value="ACU60140.1"/>
    <property type="molecule type" value="Genomic_DNA"/>
</dbReference>
<feature type="chain" id="PRO_5036972400" evidence="1">
    <location>
        <begin position="22"/>
        <end position="424"/>
    </location>
</feature>
<dbReference type="PANTHER" id="PTHR42852:SF17">
    <property type="entry name" value="THIOREDOXIN-LIKE PROTEIN HI_1115"/>
    <property type="match status" value="1"/>
</dbReference>
<dbReference type="Gene3D" id="3.40.30.10">
    <property type="entry name" value="Glutaredoxin"/>
    <property type="match status" value="1"/>
</dbReference>
<reference evidence="4" key="1">
    <citation type="submission" date="2009-08" db="EMBL/GenBank/DDBJ databases">
        <title>The complete genome of Chitinophaga pinensis DSM 2588.</title>
        <authorList>
            <consortium name="US DOE Joint Genome Institute (JGI-PGF)"/>
            <person name="Lucas S."/>
            <person name="Copeland A."/>
            <person name="Lapidus A."/>
            <person name="Glavina del Rio T."/>
            <person name="Dalin E."/>
            <person name="Tice H."/>
            <person name="Bruce D."/>
            <person name="Goodwin L."/>
            <person name="Pitluck S."/>
            <person name="Kyrpides N."/>
            <person name="Mavromatis K."/>
            <person name="Ivanova N."/>
            <person name="Mikhailova N."/>
            <person name="Sims D."/>
            <person name="Meinche L."/>
            <person name="Brettin T."/>
            <person name="Detter J.C."/>
            <person name="Han C."/>
            <person name="Larimer F."/>
            <person name="Land M."/>
            <person name="Hauser L."/>
            <person name="Markowitz V."/>
            <person name="Cheng J.-F."/>
            <person name="Hugenholtz P."/>
            <person name="Woyke T."/>
            <person name="Wu D."/>
            <person name="Spring S."/>
            <person name="Klenk H.-P."/>
            <person name="Eisen J.A."/>
        </authorList>
    </citation>
    <scope>NUCLEOTIDE SEQUENCE [LARGE SCALE GENOMIC DNA]</scope>
    <source>
        <strain evidence="4">ATCC 43595 / DSM 2588 / LMG 13176 / NBRC 15968 / NCIMB 11800 / UQM 2034</strain>
    </source>
</reference>
<dbReference type="PANTHER" id="PTHR42852">
    <property type="entry name" value="THIOL:DISULFIDE INTERCHANGE PROTEIN DSBE"/>
    <property type="match status" value="1"/>
</dbReference>
<dbReference type="InterPro" id="IPR000866">
    <property type="entry name" value="AhpC/TSA"/>
</dbReference>
<evidence type="ECO:0000313" key="3">
    <source>
        <dbReference type="EMBL" id="ACU60140.1"/>
    </source>
</evidence>
<dbReference type="InterPro" id="IPR013766">
    <property type="entry name" value="Thioredoxin_domain"/>
</dbReference>
<dbReference type="OrthoDB" id="634996at2"/>
<dbReference type="GO" id="GO:0016491">
    <property type="term" value="F:oxidoreductase activity"/>
    <property type="evidence" value="ECO:0007669"/>
    <property type="project" value="InterPro"/>
</dbReference>
<evidence type="ECO:0000256" key="1">
    <source>
        <dbReference type="SAM" id="SignalP"/>
    </source>
</evidence>
<dbReference type="Proteomes" id="UP000002215">
    <property type="component" value="Chromosome"/>
</dbReference>
<keyword evidence="1" id="KW-0732">Signal</keyword>
<dbReference type="SUPFAM" id="SSF52833">
    <property type="entry name" value="Thioredoxin-like"/>
    <property type="match status" value="1"/>
</dbReference>
<evidence type="ECO:0000313" key="4">
    <source>
        <dbReference type="Proteomes" id="UP000002215"/>
    </source>
</evidence>
<feature type="signal peptide" evidence="1">
    <location>
        <begin position="1"/>
        <end position="21"/>
    </location>
</feature>
<protein>
    <submittedName>
        <fullName evidence="3">Alkyl hydroperoxide reductase/ Thiol specific antioxidant/ Mal allergen</fullName>
    </submittedName>
</protein>
<dbReference type="CDD" id="cd02966">
    <property type="entry name" value="TlpA_like_family"/>
    <property type="match status" value="1"/>
</dbReference>
<dbReference type="PROSITE" id="PS51352">
    <property type="entry name" value="THIOREDOXIN_2"/>
    <property type="match status" value="1"/>
</dbReference>
<organism evidence="3 4">
    <name type="scientific">Chitinophaga pinensis (strain ATCC 43595 / DSM 2588 / LMG 13176 / NBRC 15968 / NCIMB 11800 / UQM 2034)</name>
    <dbReference type="NCBI Taxonomy" id="485918"/>
    <lineage>
        <taxon>Bacteria</taxon>
        <taxon>Pseudomonadati</taxon>
        <taxon>Bacteroidota</taxon>
        <taxon>Chitinophagia</taxon>
        <taxon>Chitinophagales</taxon>
        <taxon>Chitinophagaceae</taxon>
        <taxon>Chitinophaga</taxon>
    </lineage>
</organism>
<accession>A0A979GVU6</accession>
<sequence length="424" mass="47870">MKITSILFITLQLLAGWQANAQHKDALNARFNTMTRETSPEKNVAAIAALIKAFKLDTIKDAGDIDIMKGITALTFLKVKDFPHFEVYISQIKNPFNQTSYLNMAVNELINNKTSLTYAELTAKKTVDLYHSFKDDPSARPADFPLQDWNRFMSMAQYPYYRSYAEILHINKKDTIALDYIEKAFSYLPLDKTDQSSAELYAALLEANHREDDAYDILLNSASTGNASLQMQQQLRRLLIKRTGNAVQVTHFLDSLQRNIVQAYKQELMNKMIKDIAAPGFTLTNTEGERISLADIKGKVVVLDFWATWCAPCKAAMPAMEQLKHTHPELCLLYVATMEKGADAISRINQYLKKHMHPTSTLIDVPVAGHPDRFTTAGAYHVKSIPCRAVIDKKGKLRFLSEGYTSDTALINEMEAMIDIAKEQ</sequence>
<dbReference type="InterPro" id="IPR050553">
    <property type="entry name" value="Thioredoxin_ResA/DsbE_sf"/>
</dbReference>
<reference evidence="3 4" key="2">
    <citation type="journal article" date="2010" name="Stand. Genomic Sci.">
        <title>Complete genome sequence of Chitinophaga pinensis type strain (UQM 2034).</title>
        <authorList>
            <person name="Glavina Del Rio T."/>
            <person name="Abt B."/>
            <person name="Spring S."/>
            <person name="Lapidus A."/>
            <person name="Nolan M."/>
            <person name="Tice H."/>
            <person name="Copeland A."/>
            <person name="Cheng J.F."/>
            <person name="Chen F."/>
            <person name="Bruce D."/>
            <person name="Goodwin L."/>
            <person name="Pitluck S."/>
            <person name="Ivanova N."/>
            <person name="Mavromatis K."/>
            <person name="Mikhailova N."/>
            <person name="Pati A."/>
            <person name="Chen A."/>
            <person name="Palaniappan K."/>
            <person name="Land M."/>
            <person name="Hauser L."/>
            <person name="Chang Y.J."/>
            <person name="Jeffries C.D."/>
            <person name="Chain P."/>
            <person name="Saunders E."/>
            <person name="Detter J.C."/>
            <person name="Brettin T."/>
            <person name="Rohde M."/>
            <person name="Goker M."/>
            <person name="Bristow J."/>
            <person name="Eisen J.A."/>
            <person name="Markowitz V."/>
            <person name="Hugenholtz P."/>
            <person name="Kyrpides N.C."/>
            <person name="Klenk H.P."/>
            <person name="Lucas S."/>
        </authorList>
    </citation>
    <scope>NUCLEOTIDE SEQUENCE [LARGE SCALE GENOMIC DNA]</scope>
    <source>
        <strain evidence="4">ATCC 43595 / DSM 2588 / LMG 13176 / NBRC 15968 / NCIMB 11800 / UQM 2034</strain>
    </source>
</reference>
<dbReference type="SMR" id="A0A979GVU6"/>
<dbReference type="GO" id="GO:0016209">
    <property type="term" value="F:antioxidant activity"/>
    <property type="evidence" value="ECO:0007669"/>
    <property type="project" value="InterPro"/>
</dbReference>
<dbReference type="AlphaFoldDB" id="A0A979GVU6"/>
<dbReference type="InterPro" id="IPR036249">
    <property type="entry name" value="Thioredoxin-like_sf"/>
</dbReference>
<gene>
    <name evidence="3" type="ordered locus">Cpin_2658</name>
</gene>
<dbReference type="RefSeq" id="WP_012790316.1">
    <property type="nucleotide sequence ID" value="NC_013132.1"/>
</dbReference>
<dbReference type="Pfam" id="PF00578">
    <property type="entry name" value="AhpC-TSA"/>
    <property type="match status" value="1"/>
</dbReference>
<name>A0A979GVU6_CHIPD</name>